<dbReference type="InterPro" id="IPR013798">
    <property type="entry name" value="Indole-3-glycerol_P_synth_dom"/>
</dbReference>
<dbReference type="AlphaFoldDB" id="A0A433WN91"/>
<evidence type="ECO:0000256" key="3">
    <source>
        <dbReference type="ARBA" id="ARBA00022605"/>
    </source>
</evidence>
<dbReference type="EMBL" id="RIAR02000001">
    <property type="protein sequence ID" value="NSL87305.1"/>
    <property type="molecule type" value="Genomic_DNA"/>
</dbReference>
<dbReference type="PANTHER" id="PTHR22854:SF2">
    <property type="entry name" value="INDOLE-3-GLYCEROL-PHOSPHATE SYNTHASE"/>
    <property type="match status" value="1"/>
</dbReference>
<evidence type="ECO:0000256" key="6">
    <source>
        <dbReference type="ARBA" id="ARBA00023141"/>
    </source>
</evidence>
<keyword evidence="6 8" id="KW-0057">Aromatic amino acid biosynthesis</keyword>
<evidence type="ECO:0000256" key="1">
    <source>
        <dbReference type="ARBA" id="ARBA00001633"/>
    </source>
</evidence>
<dbReference type="InterPro" id="IPR045186">
    <property type="entry name" value="Indole-3-glycerol_P_synth"/>
</dbReference>
<organism evidence="10 11">
    <name type="scientific">Chitinophaga solisilvae</name>
    <dbReference type="NCBI Taxonomy" id="1233460"/>
    <lineage>
        <taxon>Bacteria</taxon>
        <taxon>Pseudomonadati</taxon>
        <taxon>Bacteroidota</taxon>
        <taxon>Chitinophagia</taxon>
        <taxon>Chitinophagales</taxon>
        <taxon>Chitinophagaceae</taxon>
        <taxon>Chitinophaga</taxon>
    </lineage>
</organism>
<accession>A0A433WN91</accession>
<comment type="catalytic activity">
    <reaction evidence="1 8">
        <text>1-(2-carboxyphenylamino)-1-deoxy-D-ribulose 5-phosphate + H(+) = (1S,2R)-1-C-(indol-3-yl)glycerol 3-phosphate + CO2 + H2O</text>
        <dbReference type="Rhea" id="RHEA:23476"/>
        <dbReference type="ChEBI" id="CHEBI:15377"/>
        <dbReference type="ChEBI" id="CHEBI:15378"/>
        <dbReference type="ChEBI" id="CHEBI:16526"/>
        <dbReference type="ChEBI" id="CHEBI:58613"/>
        <dbReference type="ChEBI" id="CHEBI:58866"/>
        <dbReference type="EC" id="4.1.1.48"/>
    </reaction>
</comment>
<evidence type="ECO:0000313" key="11">
    <source>
        <dbReference type="Proteomes" id="UP000281028"/>
    </source>
</evidence>
<comment type="caution">
    <text evidence="10">The sequence shown here is derived from an EMBL/GenBank/DDBJ whole genome shotgun (WGS) entry which is preliminary data.</text>
</comment>
<keyword evidence="5 8" id="KW-0822">Tryptophan biosynthesis</keyword>
<comment type="similarity">
    <text evidence="8">Belongs to the TrpC family.</text>
</comment>
<evidence type="ECO:0000256" key="8">
    <source>
        <dbReference type="HAMAP-Rule" id="MF_00134"/>
    </source>
</evidence>
<keyword evidence="4 8" id="KW-0210">Decarboxylase</keyword>
<sequence>MSILDNIISNTRAEVAQRREQTPVSRLEKYPLFDRTPLRAANYLRAPGKLGIIAEVKRQSPSKGIINADFDAPEVARGYEAAGASCISVLTDQKYFGGSLTDLSRVKAAVQLPVLRKDFIISEYQITEAKAIGADIILLIAAALPPATVASLARFAQQLGLSVLLEVHTLEELQQNLHPEVDLIGVNNRDLHSFEISVKHSLQLAPHIPAQFLRVSESGLTNYEVVPALKQAGYEGFLIGETFMRERDPGLALATYSQELRKALSNAQTVAL</sequence>
<gene>
    <name evidence="8 10" type="primary">trpC</name>
    <name evidence="10" type="ORF">ECE50_010720</name>
</gene>
<keyword evidence="11" id="KW-1185">Reference proteome</keyword>
<dbReference type="Proteomes" id="UP000281028">
    <property type="component" value="Unassembled WGS sequence"/>
</dbReference>
<evidence type="ECO:0000256" key="5">
    <source>
        <dbReference type="ARBA" id="ARBA00022822"/>
    </source>
</evidence>
<dbReference type="PANTHER" id="PTHR22854">
    <property type="entry name" value="TRYPTOPHAN BIOSYNTHESIS PROTEIN"/>
    <property type="match status" value="1"/>
</dbReference>
<dbReference type="OrthoDB" id="9804217at2"/>
<dbReference type="HAMAP" id="MF_00134_B">
    <property type="entry name" value="IGPS_B"/>
    <property type="match status" value="1"/>
</dbReference>
<dbReference type="GO" id="GO:0000162">
    <property type="term" value="P:L-tryptophan biosynthetic process"/>
    <property type="evidence" value="ECO:0007669"/>
    <property type="project" value="UniProtKB-UniRule"/>
</dbReference>
<evidence type="ECO:0000313" key="10">
    <source>
        <dbReference type="EMBL" id="NSL87305.1"/>
    </source>
</evidence>
<name>A0A433WN91_9BACT</name>
<evidence type="ECO:0000256" key="7">
    <source>
        <dbReference type="ARBA" id="ARBA00023239"/>
    </source>
</evidence>
<keyword evidence="3 8" id="KW-0028">Amino-acid biosynthesis</keyword>
<dbReference type="NCBIfam" id="NF001377">
    <property type="entry name" value="PRK00278.2-4"/>
    <property type="match status" value="1"/>
</dbReference>
<dbReference type="CDD" id="cd00331">
    <property type="entry name" value="IGPS"/>
    <property type="match status" value="1"/>
</dbReference>
<dbReference type="Gene3D" id="3.20.20.70">
    <property type="entry name" value="Aldolase class I"/>
    <property type="match status" value="1"/>
</dbReference>
<dbReference type="SUPFAM" id="SSF51366">
    <property type="entry name" value="Ribulose-phoshate binding barrel"/>
    <property type="match status" value="1"/>
</dbReference>
<evidence type="ECO:0000259" key="9">
    <source>
        <dbReference type="Pfam" id="PF00218"/>
    </source>
</evidence>
<comment type="pathway">
    <text evidence="2 8">Amino-acid biosynthesis; L-tryptophan biosynthesis; L-tryptophan from chorismate: step 4/5.</text>
</comment>
<dbReference type="Pfam" id="PF00218">
    <property type="entry name" value="IGPS"/>
    <property type="match status" value="1"/>
</dbReference>
<dbReference type="InterPro" id="IPR011060">
    <property type="entry name" value="RibuloseP-bd_barrel"/>
</dbReference>
<dbReference type="GO" id="GO:0004425">
    <property type="term" value="F:indole-3-glycerol-phosphate synthase activity"/>
    <property type="evidence" value="ECO:0007669"/>
    <property type="project" value="UniProtKB-UniRule"/>
</dbReference>
<evidence type="ECO:0000256" key="2">
    <source>
        <dbReference type="ARBA" id="ARBA00004696"/>
    </source>
</evidence>
<evidence type="ECO:0000256" key="4">
    <source>
        <dbReference type="ARBA" id="ARBA00022793"/>
    </source>
</evidence>
<feature type="domain" description="Indole-3-glycerol phosphate synthase" evidence="9">
    <location>
        <begin position="4"/>
        <end position="251"/>
    </location>
</feature>
<dbReference type="FunFam" id="3.20.20.70:FF:000024">
    <property type="entry name" value="Indole-3-glycerol phosphate synthase"/>
    <property type="match status" value="1"/>
</dbReference>
<proteinExistence type="inferred from homology"/>
<dbReference type="EC" id="4.1.1.48" evidence="8"/>
<dbReference type="GO" id="GO:0004640">
    <property type="term" value="F:phosphoribosylanthranilate isomerase activity"/>
    <property type="evidence" value="ECO:0007669"/>
    <property type="project" value="TreeGrafter"/>
</dbReference>
<dbReference type="InterPro" id="IPR013785">
    <property type="entry name" value="Aldolase_TIM"/>
</dbReference>
<keyword evidence="7 8" id="KW-0456">Lyase</keyword>
<reference evidence="10" key="1">
    <citation type="submission" date="2020-05" db="EMBL/GenBank/DDBJ databases">
        <title>Chitinophaga laudate sp. nov., isolated from a tropical peat swamp.</title>
        <authorList>
            <person name="Goh C.B.S."/>
            <person name="Lee M.S."/>
            <person name="Parimannan S."/>
            <person name="Pasbakhsh P."/>
            <person name="Yule C.M."/>
            <person name="Rajandas H."/>
            <person name="Loke S."/>
            <person name="Croft L."/>
            <person name="Tan J.B.L."/>
        </authorList>
    </citation>
    <scope>NUCLEOTIDE SEQUENCE</scope>
    <source>
        <strain evidence="10">Mgbs1</strain>
    </source>
</reference>
<protein>
    <recommendedName>
        <fullName evidence="8">Indole-3-glycerol phosphate synthase</fullName>
        <shortName evidence="8">IGPS</shortName>
        <ecNumber evidence="8">4.1.1.48</ecNumber>
    </recommendedName>
</protein>